<accession>A0A0F9IUX0</accession>
<protein>
    <recommendedName>
        <fullName evidence="2">RNA polymerase sigma-70 region 3 domain-containing protein</fullName>
    </recommendedName>
</protein>
<organism evidence="1">
    <name type="scientific">marine sediment metagenome</name>
    <dbReference type="NCBI Taxonomy" id="412755"/>
    <lineage>
        <taxon>unclassified sequences</taxon>
        <taxon>metagenomes</taxon>
        <taxon>ecological metagenomes</taxon>
    </lineage>
</organism>
<feature type="non-terminal residue" evidence="1">
    <location>
        <position position="1"/>
    </location>
</feature>
<gene>
    <name evidence="1" type="ORF">LCGC14_1833430</name>
</gene>
<dbReference type="AlphaFoldDB" id="A0A0F9IUX0"/>
<dbReference type="EMBL" id="LAZR01018141">
    <property type="protein sequence ID" value="KKL97545.1"/>
    <property type="molecule type" value="Genomic_DNA"/>
</dbReference>
<reference evidence="1" key="1">
    <citation type="journal article" date="2015" name="Nature">
        <title>Complex archaea that bridge the gap between prokaryotes and eukaryotes.</title>
        <authorList>
            <person name="Spang A."/>
            <person name="Saw J.H."/>
            <person name="Jorgensen S.L."/>
            <person name="Zaremba-Niedzwiedzka K."/>
            <person name="Martijn J."/>
            <person name="Lind A.E."/>
            <person name="van Eijk R."/>
            <person name="Schleper C."/>
            <person name="Guy L."/>
            <person name="Ettema T.J."/>
        </authorList>
    </citation>
    <scope>NUCLEOTIDE SEQUENCE</scope>
</reference>
<evidence type="ECO:0000313" key="1">
    <source>
        <dbReference type="EMBL" id="KKL97545.1"/>
    </source>
</evidence>
<comment type="caution">
    <text evidence="1">The sequence shown here is derived from an EMBL/GenBank/DDBJ whole genome shotgun (WGS) entry which is preliminary data.</text>
</comment>
<sequence length="123" mass="14146">EADKGREPTVIELSDAMQIPPAEIDRLQSELRADLSLTIEEDEDDVGFYSFTRDEEVDPKVRQAIETVYFEADPLDKKIMEYHFGLYGTTRIKSKDIALKLNLRDSDLKSRKIKLGIEINDLI</sequence>
<evidence type="ECO:0008006" key="2">
    <source>
        <dbReference type="Google" id="ProtNLM"/>
    </source>
</evidence>
<proteinExistence type="predicted"/>
<name>A0A0F9IUX0_9ZZZZ</name>